<evidence type="ECO:0000313" key="2">
    <source>
        <dbReference type="EMBL" id="KAG5760197.1"/>
    </source>
</evidence>
<keyword evidence="3" id="KW-1185">Reference proteome</keyword>
<feature type="region of interest" description="Disordered" evidence="1">
    <location>
        <begin position="1"/>
        <end position="87"/>
    </location>
</feature>
<dbReference type="EMBL" id="JADFTT010000568">
    <property type="protein sequence ID" value="KAG5760197.1"/>
    <property type="molecule type" value="Genomic_DNA"/>
</dbReference>
<dbReference type="OrthoDB" id="5102280at2759"/>
<accession>A0A9P7HQM2</accession>
<dbReference type="AlphaFoldDB" id="A0A9P7HQM2"/>
<sequence>MTRRSARLASRQSGDATAMPASLSETPNELGEPSSTYPNPPREWDDDYDDDYECEDDRDTVEYTQRRRETAARAVATPASSKKIRDSVEVTHEDSEFALSESEEDEEFLVENELEQECLDLSELPLDPLEVPPEESEVNDDDDELETYRSVLAKVDIQQLIDNIFEHIPNKVQKLLGKQDLRPIDLLDLPQVPHSFMHRLTYVDIAVRAGVNNITRLPGVTKNPVKSIKHGAHLECETEIKVYAGSTMGKMGARKRIRHHELGSDGKREKCMHYSYTSQPDVAPNFRIIGIWSNPFVVESLNNTNDIQRWLPVFLEGIIMVFLGLIHRSNKPLVDRSVLELFSEAKYGLIDHLRSNLELPDFHNQSLNQAWSLAQGVCGGMIVVNECDNPACKRPRFFQGNIQTARYALQTGLNTTNRKGLGFATTPSATEPRATLLQETLYVTGLTTQNGDVEGVMTGSVTTTAKTDHPMSVVKTGLVAI</sequence>
<reference evidence="2" key="1">
    <citation type="journal article" date="2020" name="bioRxiv">
        <title>Historical genomics reveals the evolutionary mechanisms behind multiple outbreaks of the host-specific coffee wilt pathogen Fusarium xylarioides.</title>
        <authorList>
            <person name="Peck D."/>
            <person name="Nowell R.W."/>
            <person name="Flood J."/>
            <person name="Ryan M.J."/>
            <person name="Barraclough T.G."/>
        </authorList>
    </citation>
    <scope>NUCLEOTIDE SEQUENCE</scope>
    <source>
        <strain evidence="2">IMI 127659i</strain>
    </source>
</reference>
<evidence type="ECO:0000256" key="1">
    <source>
        <dbReference type="SAM" id="MobiDB-lite"/>
    </source>
</evidence>
<organism evidence="2 3">
    <name type="scientific">Fusarium xylarioides</name>
    <dbReference type="NCBI Taxonomy" id="221167"/>
    <lineage>
        <taxon>Eukaryota</taxon>
        <taxon>Fungi</taxon>
        <taxon>Dikarya</taxon>
        <taxon>Ascomycota</taxon>
        <taxon>Pezizomycotina</taxon>
        <taxon>Sordariomycetes</taxon>
        <taxon>Hypocreomycetidae</taxon>
        <taxon>Hypocreales</taxon>
        <taxon>Nectriaceae</taxon>
        <taxon>Fusarium</taxon>
        <taxon>Fusarium fujikuroi species complex</taxon>
    </lineage>
</organism>
<feature type="compositionally biased region" description="Acidic residues" evidence="1">
    <location>
        <begin position="44"/>
        <end position="59"/>
    </location>
</feature>
<feature type="compositionally biased region" description="Basic and acidic residues" evidence="1">
    <location>
        <begin position="60"/>
        <end position="71"/>
    </location>
</feature>
<reference evidence="2" key="2">
    <citation type="submission" date="2020-10" db="EMBL/GenBank/DDBJ databases">
        <authorList>
            <person name="Peck L.D."/>
            <person name="Nowell R.W."/>
            <person name="Flood J."/>
            <person name="Ryan M.J."/>
            <person name="Barraclough T.G."/>
        </authorList>
    </citation>
    <scope>NUCLEOTIDE SEQUENCE</scope>
    <source>
        <strain evidence="2">IMI 127659i</strain>
    </source>
</reference>
<gene>
    <name evidence="2" type="ORF">H9Q72_011689</name>
</gene>
<evidence type="ECO:0000313" key="3">
    <source>
        <dbReference type="Proteomes" id="UP000750502"/>
    </source>
</evidence>
<dbReference type="Proteomes" id="UP000750502">
    <property type="component" value="Unassembled WGS sequence"/>
</dbReference>
<proteinExistence type="predicted"/>
<feature type="compositionally biased region" description="Polar residues" evidence="1">
    <location>
        <begin position="23"/>
        <end position="37"/>
    </location>
</feature>
<name>A0A9P7HQM2_9HYPO</name>
<comment type="caution">
    <text evidence="2">The sequence shown here is derived from an EMBL/GenBank/DDBJ whole genome shotgun (WGS) entry which is preliminary data.</text>
</comment>
<protein>
    <submittedName>
        <fullName evidence="2">Uncharacterized protein</fullName>
    </submittedName>
</protein>